<evidence type="ECO:0000256" key="1">
    <source>
        <dbReference type="SAM" id="MobiDB-lite"/>
    </source>
</evidence>
<organism evidence="2 3">
    <name type="scientific">Pomacea canaliculata</name>
    <name type="common">Golden apple snail</name>
    <dbReference type="NCBI Taxonomy" id="400727"/>
    <lineage>
        <taxon>Eukaryota</taxon>
        <taxon>Metazoa</taxon>
        <taxon>Spiralia</taxon>
        <taxon>Lophotrochozoa</taxon>
        <taxon>Mollusca</taxon>
        <taxon>Gastropoda</taxon>
        <taxon>Caenogastropoda</taxon>
        <taxon>Architaenioglossa</taxon>
        <taxon>Ampullarioidea</taxon>
        <taxon>Ampullariidae</taxon>
        <taxon>Pomacea</taxon>
    </lineage>
</organism>
<feature type="region of interest" description="Disordered" evidence="1">
    <location>
        <begin position="85"/>
        <end position="104"/>
    </location>
</feature>
<dbReference type="AlphaFoldDB" id="A0A2T7PMA3"/>
<keyword evidence="3" id="KW-1185">Reference proteome</keyword>
<comment type="caution">
    <text evidence="2">The sequence shown here is derived from an EMBL/GenBank/DDBJ whole genome shotgun (WGS) entry which is preliminary data.</text>
</comment>
<protein>
    <submittedName>
        <fullName evidence="2">Uncharacterized protein</fullName>
    </submittedName>
</protein>
<name>A0A2T7PMA3_POMCA</name>
<evidence type="ECO:0000313" key="3">
    <source>
        <dbReference type="Proteomes" id="UP000245119"/>
    </source>
</evidence>
<accession>A0A2T7PMA3</accession>
<proteinExistence type="predicted"/>
<evidence type="ECO:0000313" key="2">
    <source>
        <dbReference type="EMBL" id="PVD34556.1"/>
    </source>
</evidence>
<reference evidence="2 3" key="1">
    <citation type="submission" date="2018-04" db="EMBL/GenBank/DDBJ databases">
        <title>The genome of golden apple snail Pomacea canaliculata provides insight into stress tolerance and invasive adaptation.</title>
        <authorList>
            <person name="Liu C."/>
            <person name="Liu B."/>
            <person name="Ren Y."/>
            <person name="Zhang Y."/>
            <person name="Wang H."/>
            <person name="Li S."/>
            <person name="Jiang F."/>
            <person name="Yin L."/>
            <person name="Zhang G."/>
            <person name="Qian W."/>
            <person name="Fan W."/>
        </authorList>
    </citation>
    <scope>NUCLEOTIDE SEQUENCE [LARGE SCALE GENOMIC DNA]</scope>
    <source>
        <strain evidence="2">SZHN2017</strain>
        <tissue evidence="2">Muscle</tissue>
    </source>
</reference>
<gene>
    <name evidence="2" type="ORF">C0Q70_05832</name>
</gene>
<dbReference type="Proteomes" id="UP000245119">
    <property type="component" value="Linkage Group LG3"/>
</dbReference>
<sequence>MLERRCVHVRECGGGGGGGGGVVGARGVIDTVRTEMLTQHGRVMLGRMEIAYYAEFAIARWVKRSMLTHRKRFVEVVARRGERCDFTSDATGDGDASTTQIKAR</sequence>
<dbReference type="EMBL" id="PZQS01000003">
    <property type="protein sequence ID" value="PVD34556.1"/>
    <property type="molecule type" value="Genomic_DNA"/>
</dbReference>